<reference evidence="1 2" key="1">
    <citation type="submission" date="2023-04" db="EMBL/GenBank/DDBJ databases">
        <title>Genome Encyclopedia of Bacteria and Archaea VI: Functional Genomics of Type Strains.</title>
        <authorList>
            <person name="Whitman W."/>
        </authorList>
    </citation>
    <scope>NUCLEOTIDE SEQUENCE [LARGE SCALE GENOMIC DNA]</scope>
    <source>
        <strain evidence="1 2">SG_E_30_P1</strain>
    </source>
</reference>
<dbReference type="Pfam" id="PF09438">
    <property type="entry name" value="DUF2017"/>
    <property type="match status" value="1"/>
</dbReference>
<keyword evidence="2" id="KW-1185">Reference proteome</keyword>
<dbReference type="RefSeq" id="WP_322133615.1">
    <property type="nucleotide sequence ID" value="NZ_CP085036.1"/>
</dbReference>
<sequence length="164" mass="18058">MPFRLEGGRYVAAFAQQEVEVLRELIDQMTAMLNPLAPASPDELGMNGSHAASDDPALRRLFPDAYRDDPDASSEYRRLTEQTLALRKVTNASLLRATLGDGLAELDAPQAEAWLTVLTDLRLIIAVRLGIETADDVGHDDEVMQDIYQWLGFVQGSLLDAMEG</sequence>
<gene>
    <name evidence="1" type="ORF">M2152_001480</name>
</gene>
<evidence type="ECO:0000313" key="2">
    <source>
        <dbReference type="Proteomes" id="UP001160142"/>
    </source>
</evidence>
<evidence type="ECO:0008006" key="3">
    <source>
        <dbReference type="Google" id="ProtNLM"/>
    </source>
</evidence>
<dbReference type="InterPro" id="IPR018561">
    <property type="entry name" value="AosR"/>
</dbReference>
<comment type="caution">
    <text evidence="1">The sequence shown here is derived from an EMBL/GenBank/DDBJ whole genome shotgun (WGS) entry which is preliminary data.</text>
</comment>
<organism evidence="1 2">
    <name type="scientific">Antiquaquibacter oligotrophicus</name>
    <dbReference type="NCBI Taxonomy" id="2880260"/>
    <lineage>
        <taxon>Bacteria</taxon>
        <taxon>Bacillati</taxon>
        <taxon>Actinomycetota</taxon>
        <taxon>Actinomycetes</taxon>
        <taxon>Micrococcales</taxon>
        <taxon>Microbacteriaceae</taxon>
        <taxon>Antiquaquibacter</taxon>
    </lineage>
</organism>
<evidence type="ECO:0000313" key="1">
    <source>
        <dbReference type="EMBL" id="MDH6181298.1"/>
    </source>
</evidence>
<dbReference type="Proteomes" id="UP001160142">
    <property type="component" value="Unassembled WGS sequence"/>
</dbReference>
<proteinExistence type="predicted"/>
<name>A0ABT6KPA4_9MICO</name>
<accession>A0ABT6KPA4</accession>
<dbReference type="EMBL" id="JARXVQ010000001">
    <property type="protein sequence ID" value="MDH6181298.1"/>
    <property type="molecule type" value="Genomic_DNA"/>
</dbReference>
<protein>
    <recommendedName>
        <fullName evidence="3">DUF2017 domain-containing protein</fullName>
    </recommendedName>
</protein>